<accession>A0AAD6SW84</accession>
<dbReference type="Gene3D" id="3.80.10.10">
    <property type="entry name" value="Ribonuclease Inhibitor"/>
    <property type="match status" value="1"/>
</dbReference>
<dbReference type="EMBL" id="JARJCM010000069">
    <property type="protein sequence ID" value="KAJ7032907.1"/>
    <property type="molecule type" value="Genomic_DNA"/>
</dbReference>
<proteinExistence type="predicted"/>
<comment type="caution">
    <text evidence="1">The sequence shown here is derived from an EMBL/GenBank/DDBJ whole genome shotgun (WGS) entry which is preliminary data.</text>
</comment>
<name>A0AAD6SW84_9AGAR</name>
<protein>
    <submittedName>
        <fullName evidence="1">Uncharacterized protein</fullName>
    </submittedName>
</protein>
<dbReference type="AlphaFoldDB" id="A0AAD6SW84"/>
<dbReference type="Proteomes" id="UP001218188">
    <property type="component" value="Unassembled WGS sequence"/>
</dbReference>
<organism evidence="1 2">
    <name type="scientific">Mycena alexandri</name>
    <dbReference type="NCBI Taxonomy" id="1745969"/>
    <lineage>
        <taxon>Eukaryota</taxon>
        <taxon>Fungi</taxon>
        <taxon>Dikarya</taxon>
        <taxon>Basidiomycota</taxon>
        <taxon>Agaricomycotina</taxon>
        <taxon>Agaricomycetes</taxon>
        <taxon>Agaricomycetidae</taxon>
        <taxon>Agaricales</taxon>
        <taxon>Marasmiineae</taxon>
        <taxon>Mycenaceae</taxon>
        <taxon>Mycena</taxon>
    </lineage>
</organism>
<reference evidence="1" key="1">
    <citation type="submission" date="2023-03" db="EMBL/GenBank/DDBJ databases">
        <title>Massive genome expansion in bonnet fungi (Mycena s.s.) driven by repeated elements and novel gene families across ecological guilds.</title>
        <authorList>
            <consortium name="Lawrence Berkeley National Laboratory"/>
            <person name="Harder C.B."/>
            <person name="Miyauchi S."/>
            <person name="Viragh M."/>
            <person name="Kuo A."/>
            <person name="Thoen E."/>
            <person name="Andreopoulos B."/>
            <person name="Lu D."/>
            <person name="Skrede I."/>
            <person name="Drula E."/>
            <person name="Henrissat B."/>
            <person name="Morin E."/>
            <person name="Kohler A."/>
            <person name="Barry K."/>
            <person name="LaButti K."/>
            <person name="Morin E."/>
            <person name="Salamov A."/>
            <person name="Lipzen A."/>
            <person name="Mereny Z."/>
            <person name="Hegedus B."/>
            <person name="Baldrian P."/>
            <person name="Stursova M."/>
            <person name="Weitz H."/>
            <person name="Taylor A."/>
            <person name="Grigoriev I.V."/>
            <person name="Nagy L.G."/>
            <person name="Martin F."/>
            <person name="Kauserud H."/>
        </authorList>
    </citation>
    <scope>NUCLEOTIDE SEQUENCE</scope>
    <source>
        <strain evidence="1">CBHHK200</strain>
    </source>
</reference>
<evidence type="ECO:0000313" key="1">
    <source>
        <dbReference type="EMBL" id="KAJ7032907.1"/>
    </source>
</evidence>
<dbReference type="InterPro" id="IPR032675">
    <property type="entry name" value="LRR_dom_sf"/>
</dbReference>
<sequence length="389" mass="43325">MDFPAELQDQIIDCLHDEKHTLGTCGLVSKIWLRSSRHHLFALVTLRDQTWEALIPLLNSPLATFTHSIRSLAISQTVELDMTSTALLDHIIPRLPRLPAVRCLRLSNLAWEGLTAVTADYLTALFATITELDLQMVVFRDPHQLAVLVSRFPCLEKTSLRPIFLDDSAEAQVSHPPEIPRGLTHVRLNFISNSTDDPLKETHLWLEGTSSSPSPVRTLEVGLVAAQSLPSLGKLLHVLGPQLHDLDIKLSYHVTADDVKSHVDLSESTNLKKLTIHISLRRFGVGAGPQRPHAPWEILVAVHSHISILTIVLTLDAIELIDILDWARLNAVLEKPHFVALQRLHFIVHCYSVVTTAVDAAIRGRLREAETRGIVDISFLQTSRGFTHG</sequence>
<evidence type="ECO:0000313" key="2">
    <source>
        <dbReference type="Proteomes" id="UP001218188"/>
    </source>
</evidence>
<gene>
    <name evidence="1" type="ORF">C8F04DRAFT_639918</name>
</gene>
<keyword evidence="2" id="KW-1185">Reference proteome</keyword>